<keyword evidence="3" id="KW-1185">Reference proteome</keyword>
<dbReference type="AlphaFoldDB" id="W6TDA1"/>
<name>W6TDA1_HOLOB</name>
<feature type="signal peptide" evidence="1">
    <location>
        <begin position="1"/>
        <end position="22"/>
    </location>
</feature>
<protein>
    <submittedName>
        <fullName evidence="2">Uncharacterized protein</fullName>
    </submittedName>
</protein>
<comment type="caution">
    <text evidence="2">The sequence shown here is derived from an EMBL/GenBank/DDBJ whole genome shotgun (WGS) entry which is preliminary data.</text>
</comment>
<proteinExistence type="predicted"/>
<evidence type="ECO:0000313" key="2">
    <source>
        <dbReference type="EMBL" id="ETZ06963.1"/>
    </source>
</evidence>
<organism evidence="2 3">
    <name type="scientific">Holospora obtusa F1</name>
    <dbReference type="NCBI Taxonomy" id="1399147"/>
    <lineage>
        <taxon>Bacteria</taxon>
        <taxon>Pseudomonadati</taxon>
        <taxon>Pseudomonadota</taxon>
        <taxon>Alphaproteobacteria</taxon>
        <taxon>Holosporales</taxon>
        <taxon>Holosporaceae</taxon>
        <taxon>Holospora</taxon>
    </lineage>
</organism>
<keyword evidence="1" id="KW-0732">Signal</keyword>
<reference evidence="2 3" key="1">
    <citation type="journal article" date="2014" name="FEMS Microbiol. Lett.">
        <title>Draft genome sequences of three Holospora species (Holospora obtusa, Holospora undulata, and Holospora elegans), endonuclear symbiotic bacteria of the ciliate Paramecium caudatum.</title>
        <authorList>
            <person name="Dohra H."/>
            <person name="Tanaka K."/>
            <person name="Suzuki T."/>
            <person name="Fujishima M."/>
            <person name="Suzuki H."/>
        </authorList>
    </citation>
    <scope>NUCLEOTIDE SEQUENCE [LARGE SCALE GENOMIC DNA]</scope>
    <source>
        <strain evidence="2 3">F1</strain>
    </source>
</reference>
<feature type="chain" id="PRO_5004884053" evidence="1">
    <location>
        <begin position="23"/>
        <end position="229"/>
    </location>
</feature>
<evidence type="ECO:0000256" key="1">
    <source>
        <dbReference type="SAM" id="SignalP"/>
    </source>
</evidence>
<dbReference type="Proteomes" id="UP000019112">
    <property type="component" value="Unassembled WGS sequence"/>
</dbReference>
<evidence type="ECO:0000313" key="3">
    <source>
        <dbReference type="Proteomes" id="UP000019112"/>
    </source>
</evidence>
<sequence length="229" mass="26780">MINKNFYKLFLIILTFLNNVFAGNEKQFPQDKKSPRPLITQAQSDVEDSEPAIFQAESEWIISDQVASQNKLYSKHPEPVITQTHSDLEGEEPKIVKKVKKNAVSFEKFLEIPVHKLLLSLIQSSTVENLKLQFDSENFKKEKKEVIDEFLSLSEEEKEKFINFLMINKYYPSNQAPKNINTHTKFKEFEKNHQWIQNQIQIMNMSGNQDMLPHALSELFIALKSYIKK</sequence>
<gene>
    <name evidence="2" type="ORF">P618_200861</name>
</gene>
<accession>W6TDA1</accession>
<dbReference type="EMBL" id="AWTR02000074">
    <property type="protein sequence ID" value="ETZ06963.1"/>
    <property type="molecule type" value="Genomic_DNA"/>
</dbReference>